<organism evidence="1">
    <name type="scientific">Arion vulgaris</name>
    <dbReference type="NCBI Taxonomy" id="1028688"/>
    <lineage>
        <taxon>Eukaryota</taxon>
        <taxon>Metazoa</taxon>
        <taxon>Spiralia</taxon>
        <taxon>Lophotrochozoa</taxon>
        <taxon>Mollusca</taxon>
        <taxon>Gastropoda</taxon>
        <taxon>Heterobranchia</taxon>
        <taxon>Euthyneura</taxon>
        <taxon>Panpulmonata</taxon>
        <taxon>Eupulmonata</taxon>
        <taxon>Stylommatophora</taxon>
        <taxon>Helicina</taxon>
        <taxon>Arionoidea</taxon>
        <taxon>Arionidae</taxon>
        <taxon>Arion</taxon>
    </lineage>
</organism>
<sequence length="73" mass="8973">MKFIKEQQIQLYGHLTRIPWYRLPKRATQKKYDNEAKERSCKRWNDDIKTNRREMSISLQHALNNQFVCYVVD</sequence>
<evidence type="ECO:0000313" key="1">
    <source>
        <dbReference type="EMBL" id="CEK77813.1"/>
    </source>
</evidence>
<gene>
    <name evidence="1" type="primary">ORF106786</name>
</gene>
<proteinExistence type="predicted"/>
<dbReference type="AlphaFoldDB" id="A0A0B7AAK5"/>
<reference evidence="1" key="1">
    <citation type="submission" date="2014-12" db="EMBL/GenBank/DDBJ databases">
        <title>Insight into the proteome of Arion vulgaris.</title>
        <authorList>
            <person name="Aradska J."/>
            <person name="Bulat T."/>
            <person name="Smidak R."/>
            <person name="Sarate P."/>
            <person name="Gangsoo J."/>
            <person name="Sialana F."/>
            <person name="Bilban M."/>
            <person name="Lubec G."/>
        </authorList>
    </citation>
    <scope>NUCLEOTIDE SEQUENCE</scope>
    <source>
        <tissue evidence="1">Skin</tissue>
    </source>
</reference>
<name>A0A0B7AAK5_9EUPU</name>
<accession>A0A0B7AAK5</accession>
<protein>
    <submittedName>
        <fullName evidence="1">Uncharacterized protein</fullName>
    </submittedName>
</protein>
<dbReference type="EMBL" id="HACG01030948">
    <property type="protein sequence ID" value="CEK77813.1"/>
    <property type="molecule type" value="Transcribed_RNA"/>
</dbReference>